<protein>
    <recommendedName>
        <fullName evidence="4 11">Glucose-1-phosphate thymidylyltransferase</fullName>
        <ecNumber evidence="4 11">2.7.7.24</ecNumber>
    </recommendedName>
</protein>
<keyword evidence="8 11" id="KW-0460">Magnesium</keyword>
<evidence type="ECO:0000256" key="5">
    <source>
        <dbReference type="ARBA" id="ARBA00022679"/>
    </source>
</evidence>
<comment type="cofactor">
    <cofactor evidence="1">
        <name>Mg(2+)</name>
        <dbReference type="ChEBI" id="CHEBI:18420"/>
    </cofactor>
</comment>
<evidence type="ECO:0000256" key="2">
    <source>
        <dbReference type="ARBA" id="ARBA00010480"/>
    </source>
</evidence>
<dbReference type="InterPro" id="IPR029044">
    <property type="entry name" value="Nucleotide-diphossugar_trans"/>
</dbReference>
<dbReference type="Gene3D" id="3.90.550.10">
    <property type="entry name" value="Spore Coat Polysaccharide Biosynthesis Protein SpsA, Chain A"/>
    <property type="match status" value="1"/>
</dbReference>
<gene>
    <name evidence="13" type="primary">rfbA</name>
    <name evidence="13" type="ORF">DY262_10905</name>
</gene>
<evidence type="ECO:0000313" key="14">
    <source>
        <dbReference type="Proteomes" id="UP000261931"/>
    </source>
</evidence>
<dbReference type="GO" id="GO:0008879">
    <property type="term" value="F:glucose-1-phosphate thymidylyltransferase activity"/>
    <property type="evidence" value="ECO:0007669"/>
    <property type="project" value="UniProtKB-EC"/>
</dbReference>
<evidence type="ECO:0000313" key="13">
    <source>
        <dbReference type="EMBL" id="RFP78604.1"/>
    </source>
</evidence>
<dbReference type="RefSeq" id="WP_116958903.1">
    <property type="nucleotide sequence ID" value="NZ_QVLS01000006.1"/>
</dbReference>
<keyword evidence="7 11" id="KW-0479">Metal-binding</keyword>
<keyword evidence="14" id="KW-1185">Reference proteome</keyword>
<dbReference type="Proteomes" id="UP000261931">
    <property type="component" value="Unassembled WGS sequence"/>
</dbReference>
<evidence type="ECO:0000256" key="10">
    <source>
        <dbReference type="ARBA" id="ARBA00049336"/>
    </source>
</evidence>
<feature type="domain" description="Nucleotidyl transferase" evidence="12">
    <location>
        <begin position="7"/>
        <end position="243"/>
    </location>
</feature>
<evidence type="ECO:0000256" key="7">
    <source>
        <dbReference type="ARBA" id="ARBA00022723"/>
    </source>
</evidence>
<comment type="similarity">
    <text evidence="2 11">Belongs to the glucose-1-phosphate thymidylyltransferase family.</text>
</comment>
<evidence type="ECO:0000256" key="6">
    <source>
        <dbReference type="ARBA" id="ARBA00022695"/>
    </source>
</evidence>
<accession>A0A372EIX2</accession>
<evidence type="ECO:0000256" key="8">
    <source>
        <dbReference type="ARBA" id="ARBA00022842"/>
    </source>
</evidence>
<comment type="subunit">
    <text evidence="3">Homotetramer.</text>
</comment>
<keyword evidence="5 11" id="KW-0808">Transferase</keyword>
<proteinExistence type="inferred from homology"/>
<dbReference type="CDD" id="cd02538">
    <property type="entry name" value="G1P_TT_short"/>
    <property type="match status" value="1"/>
</dbReference>
<dbReference type="PANTHER" id="PTHR43532">
    <property type="entry name" value="GLUCOSE-1-PHOSPHATE THYMIDYLYLTRANSFERASE"/>
    <property type="match status" value="1"/>
</dbReference>
<reference evidence="13 14" key="1">
    <citation type="submission" date="2018-08" db="EMBL/GenBank/DDBJ databases">
        <title>Hydrogenophaga sp. LA-38 isolated from sludge.</title>
        <authorList>
            <person name="Im W.-T."/>
        </authorList>
    </citation>
    <scope>NUCLEOTIDE SEQUENCE [LARGE SCALE GENOMIC DNA]</scope>
    <source>
        <strain evidence="13 14">LA-38</strain>
    </source>
</reference>
<name>A0A372EIX2_9BURK</name>
<dbReference type="Pfam" id="PF00483">
    <property type="entry name" value="NTP_transferase"/>
    <property type="match status" value="1"/>
</dbReference>
<sequence length="301" mass="32981">MNHTRRKGIILAGGSGTRLHPATLAISKQLLPVYDKPMVYYPLSTLMLAGIREVLIISTPQDTPRFQQLLGDGSAWGMRLQYAVQPSPDGLAQAFIIGADFVGDGPSALVLGDNIYYGHDLANLLRGADAQASGATVFAYHVTDPERYGVVAFDEQGKALSIEEKPATPKSSYAVTGLYFYDAQVVDIARTVKPSARGELEITAVNQAYLERGQLNVRILQRGYAWLDTGTHDSLLDAGQFIATLEHRQGLKIACPEEIAWRHGWIDAAQVRRLAEPLSKNGYGQYLMRLLEDRLIGRPSA</sequence>
<dbReference type="AlphaFoldDB" id="A0A372EIX2"/>
<evidence type="ECO:0000259" key="12">
    <source>
        <dbReference type="Pfam" id="PF00483"/>
    </source>
</evidence>
<comment type="caution">
    <text evidence="13">The sequence shown here is derived from an EMBL/GenBank/DDBJ whole genome shotgun (WGS) entry which is preliminary data.</text>
</comment>
<dbReference type="PANTHER" id="PTHR43532:SF1">
    <property type="entry name" value="GLUCOSE-1-PHOSPHATE THYMIDYLYLTRANSFERASE 1"/>
    <property type="match status" value="1"/>
</dbReference>
<evidence type="ECO:0000256" key="4">
    <source>
        <dbReference type="ARBA" id="ARBA00012461"/>
    </source>
</evidence>
<dbReference type="InterPro" id="IPR005907">
    <property type="entry name" value="G1P_thy_trans_s"/>
</dbReference>
<evidence type="ECO:0000256" key="3">
    <source>
        <dbReference type="ARBA" id="ARBA00011881"/>
    </source>
</evidence>
<comment type="function">
    <text evidence="9 11">Catalyzes the formation of dTDP-glucose, from dTTP and glucose 1-phosphate, as well as its pyrophosphorolysis.</text>
</comment>
<evidence type="ECO:0000256" key="1">
    <source>
        <dbReference type="ARBA" id="ARBA00001946"/>
    </source>
</evidence>
<dbReference type="EMBL" id="QVLS01000006">
    <property type="protein sequence ID" value="RFP78604.1"/>
    <property type="molecule type" value="Genomic_DNA"/>
</dbReference>
<evidence type="ECO:0000256" key="9">
    <source>
        <dbReference type="ARBA" id="ARBA00037065"/>
    </source>
</evidence>
<dbReference type="FunFam" id="3.90.550.10:FF:000023">
    <property type="entry name" value="Glucose-1-phosphate thymidylyltransferase"/>
    <property type="match status" value="1"/>
</dbReference>
<dbReference type="SUPFAM" id="SSF53448">
    <property type="entry name" value="Nucleotide-diphospho-sugar transferases"/>
    <property type="match status" value="1"/>
</dbReference>
<dbReference type="GO" id="GO:0046872">
    <property type="term" value="F:metal ion binding"/>
    <property type="evidence" value="ECO:0007669"/>
    <property type="project" value="UniProtKB-KW"/>
</dbReference>
<dbReference type="EC" id="2.7.7.24" evidence="4 11"/>
<keyword evidence="6 11" id="KW-0548">Nucleotidyltransferase</keyword>
<organism evidence="13 14">
    <name type="scientific">Hydrogenophaga borbori</name>
    <dbReference type="NCBI Taxonomy" id="2294117"/>
    <lineage>
        <taxon>Bacteria</taxon>
        <taxon>Pseudomonadati</taxon>
        <taxon>Pseudomonadota</taxon>
        <taxon>Betaproteobacteria</taxon>
        <taxon>Burkholderiales</taxon>
        <taxon>Comamonadaceae</taxon>
        <taxon>Hydrogenophaga</taxon>
    </lineage>
</organism>
<dbReference type="InterPro" id="IPR005835">
    <property type="entry name" value="NTP_transferase_dom"/>
</dbReference>
<dbReference type="NCBIfam" id="TIGR01207">
    <property type="entry name" value="rmlA"/>
    <property type="match status" value="1"/>
</dbReference>
<comment type="catalytic activity">
    <reaction evidence="10 11">
        <text>dTTP + alpha-D-glucose 1-phosphate + H(+) = dTDP-alpha-D-glucose + diphosphate</text>
        <dbReference type="Rhea" id="RHEA:15225"/>
        <dbReference type="ChEBI" id="CHEBI:15378"/>
        <dbReference type="ChEBI" id="CHEBI:33019"/>
        <dbReference type="ChEBI" id="CHEBI:37568"/>
        <dbReference type="ChEBI" id="CHEBI:57477"/>
        <dbReference type="ChEBI" id="CHEBI:58601"/>
        <dbReference type="EC" id="2.7.7.24"/>
    </reaction>
</comment>
<evidence type="ECO:0000256" key="11">
    <source>
        <dbReference type="RuleBase" id="RU003706"/>
    </source>
</evidence>